<feature type="transmembrane region" description="Helical" evidence="13">
    <location>
        <begin position="351"/>
        <end position="369"/>
    </location>
</feature>
<dbReference type="PANTHER" id="PTHR43298:SF2">
    <property type="entry name" value="FMN_FAD EXPORTER YEEO-RELATED"/>
    <property type="match status" value="1"/>
</dbReference>
<evidence type="ECO:0000256" key="13">
    <source>
        <dbReference type="SAM" id="Phobius"/>
    </source>
</evidence>
<keyword evidence="11 13" id="KW-0472">Membrane</keyword>
<organism evidence="14 15">
    <name type="scientific">Paenibacillus tianjinensis</name>
    <dbReference type="NCBI Taxonomy" id="2810347"/>
    <lineage>
        <taxon>Bacteria</taxon>
        <taxon>Bacillati</taxon>
        <taxon>Bacillota</taxon>
        <taxon>Bacilli</taxon>
        <taxon>Bacillales</taxon>
        <taxon>Paenibacillaceae</taxon>
        <taxon>Paenibacillus</taxon>
    </lineage>
</organism>
<evidence type="ECO:0000256" key="7">
    <source>
        <dbReference type="ARBA" id="ARBA00022475"/>
    </source>
</evidence>
<keyword evidence="15" id="KW-1185">Reference proteome</keyword>
<dbReference type="CDD" id="cd13131">
    <property type="entry name" value="MATE_NorM_like"/>
    <property type="match status" value="1"/>
</dbReference>
<feature type="transmembrane region" description="Helical" evidence="13">
    <location>
        <begin position="96"/>
        <end position="117"/>
    </location>
</feature>
<comment type="subcellular location">
    <subcellularLocation>
        <location evidence="2">Cell membrane</location>
        <topology evidence="2">Multi-pass membrane protein</topology>
    </subcellularLocation>
</comment>
<keyword evidence="9 13" id="KW-1133">Transmembrane helix</keyword>
<dbReference type="PIRSF" id="PIRSF006603">
    <property type="entry name" value="DinF"/>
    <property type="match status" value="1"/>
</dbReference>
<feature type="transmembrane region" description="Helical" evidence="13">
    <location>
        <begin position="194"/>
        <end position="218"/>
    </location>
</feature>
<evidence type="ECO:0000256" key="4">
    <source>
        <dbReference type="ARBA" id="ARBA00020268"/>
    </source>
</evidence>
<keyword evidence="8 13" id="KW-0812">Transmembrane</keyword>
<keyword evidence="5" id="KW-0813">Transport</keyword>
<feature type="transmembrane region" description="Helical" evidence="13">
    <location>
        <begin position="244"/>
        <end position="266"/>
    </location>
</feature>
<dbReference type="InterPro" id="IPR050222">
    <property type="entry name" value="MATE_MdtK"/>
</dbReference>
<evidence type="ECO:0000256" key="6">
    <source>
        <dbReference type="ARBA" id="ARBA00022449"/>
    </source>
</evidence>
<evidence type="ECO:0000256" key="2">
    <source>
        <dbReference type="ARBA" id="ARBA00004651"/>
    </source>
</evidence>
<accession>A0ABX7LHY1</accession>
<protein>
    <recommendedName>
        <fullName evidence="4">Probable multidrug resistance protein NorM</fullName>
    </recommendedName>
    <alternativeName>
        <fullName evidence="12">Multidrug-efflux transporter</fullName>
    </alternativeName>
</protein>
<evidence type="ECO:0000256" key="12">
    <source>
        <dbReference type="ARBA" id="ARBA00031636"/>
    </source>
</evidence>
<feature type="transmembrane region" description="Helical" evidence="13">
    <location>
        <begin position="129"/>
        <end position="150"/>
    </location>
</feature>
<sequence length="455" mass="49516">MKQTYSLKQKAGQFLHILFPILITQIALSSITFFDTNMSGKFGTNDLAGVAIGTSLWIPIQTGLSGILMGITPIVSHLLGSKKNKDVAYQVTQGMWLSLFISVLVLSIGSLILSPVLNFMNLEPQVRNIAFRFLCAISFGIIPLFGYTVLRSCIDALGQTRISMLITLIALPVNVGLNYLLIFGNFGFPRLGGVGAGVASAITYWVIFGIALSFIYRFEPFKSLQLFRKFYSVSLSSFKELLKIGVPIGFSIFFETAVFSAVTLLMSRFDTVTIAAHQAAINFASTLYMIPLSICMSLTILVGFESGSGRLKDARQYSIMGIGSAAALSLLTALVLLFAGNSVARLYSDESEVITLIQHFLIYAIFFQISDAIATPTQGVLRGYKDVNPAFIICFAAYWVIGLPTGYLLATYTDMGAYGYWVGLITGLAIGAILLLSRLVKVQRSFTVQSVDMTG</sequence>
<evidence type="ECO:0000256" key="5">
    <source>
        <dbReference type="ARBA" id="ARBA00022448"/>
    </source>
</evidence>
<feature type="transmembrane region" description="Helical" evidence="13">
    <location>
        <begin position="390"/>
        <end position="412"/>
    </location>
</feature>
<comment type="similarity">
    <text evidence="3">Belongs to the multi antimicrobial extrusion (MATE) (TC 2.A.66.1) family.</text>
</comment>
<evidence type="ECO:0000313" key="14">
    <source>
        <dbReference type="EMBL" id="QSF46801.1"/>
    </source>
</evidence>
<evidence type="ECO:0000256" key="10">
    <source>
        <dbReference type="ARBA" id="ARBA00023065"/>
    </source>
</evidence>
<comment type="function">
    <text evidence="1">Multidrug efflux pump.</text>
</comment>
<keyword evidence="7" id="KW-1003">Cell membrane</keyword>
<name>A0ABX7LHY1_9BACL</name>
<feature type="transmembrane region" description="Helical" evidence="13">
    <location>
        <begin position="286"/>
        <end position="305"/>
    </location>
</feature>
<evidence type="ECO:0000313" key="15">
    <source>
        <dbReference type="Proteomes" id="UP000663452"/>
    </source>
</evidence>
<feature type="transmembrane region" description="Helical" evidence="13">
    <location>
        <begin position="12"/>
        <end position="34"/>
    </location>
</feature>
<feature type="transmembrane region" description="Helical" evidence="13">
    <location>
        <begin position="418"/>
        <end position="436"/>
    </location>
</feature>
<dbReference type="PANTHER" id="PTHR43298">
    <property type="entry name" value="MULTIDRUG RESISTANCE PROTEIN NORM-RELATED"/>
    <property type="match status" value="1"/>
</dbReference>
<dbReference type="InterPro" id="IPR002528">
    <property type="entry name" value="MATE_fam"/>
</dbReference>
<dbReference type="EMBL" id="CP070969">
    <property type="protein sequence ID" value="QSF46801.1"/>
    <property type="molecule type" value="Genomic_DNA"/>
</dbReference>
<evidence type="ECO:0000256" key="1">
    <source>
        <dbReference type="ARBA" id="ARBA00003408"/>
    </source>
</evidence>
<gene>
    <name evidence="14" type="ORF">JRJ22_09685</name>
</gene>
<feature type="transmembrane region" description="Helical" evidence="13">
    <location>
        <begin position="317"/>
        <end position="339"/>
    </location>
</feature>
<evidence type="ECO:0000256" key="3">
    <source>
        <dbReference type="ARBA" id="ARBA00010199"/>
    </source>
</evidence>
<dbReference type="NCBIfam" id="TIGR00797">
    <property type="entry name" value="matE"/>
    <property type="match status" value="1"/>
</dbReference>
<feature type="transmembrane region" description="Helical" evidence="13">
    <location>
        <begin position="162"/>
        <end position="182"/>
    </location>
</feature>
<evidence type="ECO:0000256" key="8">
    <source>
        <dbReference type="ARBA" id="ARBA00022692"/>
    </source>
</evidence>
<keyword evidence="6" id="KW-0050">Antiport</keyword>
<proteinExistence type="inferred from homology"/>
<dbReference type="Proteomes" id="UP000663452">
    <property type="component" value="Chromosome"/>
</dbReference>
<evidence type="ECO:0000256" key="11">
    <source>
        <dbReference type="ARBA" id="ARBA00023136"/>
    </source>
</evidence>
<feature type="transmembrane region" description="Helical" evidence="13">
    <location>
        <begin position="54"/>
        <end position="75"/>
    </location>
</feature>
<dbReference type="InterPro" id="IPR048279">
    <property type="entry name" value="MdtK-like"/>
</dbReference>
<dbReference type="RefSeq" id="WP_206104257.1">
    <property type="nucleotide sequence ID" value="NZ_CP070969.1"/>
</dbReference>
<dbReference type="Pfam" id="PF01554">
    <property type="entry name" value="MatE"/>
    <property type="match status" value="2"/>
</dbReference>
<reference evidence="14 15" key="1">
    <citation type="submission" date="2021-02" db="EMBL/GenBank/DDBJ databases">
        <title>Paenibacillus tianjinensis sp. nov.</title>
        <authorList>
            <person name="Liu H."/>
        </authorList>
    </citation>
    <scope>NUCLEOTIDE SEQUENCE [LARGE SCALE GENOMIC DNA]</scope>
    <source>
        <strain evidence="14 15">TB2019</strain>
    </source>
</reference>
<keyword evidence="10" id="KW-0406">Ion transport</keyword>
<evidence type="ECO:0000256" key="9">
    <source>
        <dbReference type="ARBA" id="ARBA00022989"/>
    </source>
</evidence>